<dbReference type="WBParaSite" id="Pan_g6070.t1">
    <property type="protein sequence ID" value="Pan_g6070.t1"/>
    <property type="gene ID" value="Pan_g6070"/>
</dbReference>
<sequence>MRILIAGLILVGLAAVTNAWFFNESIDEILDDFEREYTVPPRENRSLSNFDIVSTCLITDIWMFSFKTLKYINTPNVGWSFDRSIESDDFTFDLQNMVKDAFSFYYETLVQLKATDGVDQNLVLNLDEDDYKQQRDTLLSNVQTLVFEEFNKKPEIGIKHIVTNFGWRKMIEALMTKDVEVYHLLSRNGIKFHKLSQEQDYYSYVVFMWFAAGEIKNQSELEKAIDEMMKVRSKYLKMLYV</sequence>
<reference evidence="2" key="1">
    <citation type="journal article" date="2013" name="Genetics">
        <title>The draft genome and transcriptome of Panagrellus redivivus are shaped by the harsh demands of a free-living lifestyle.</title>
        <authorList>
            <person name="Srinivasan J."/>
            <person name="Dillman A.R."/>
            <person name="Macchietto M.G."/>
            <person name="Heikkinen L."/>
            <person name="Lakso M."/>
            <person name="Fracchia K.M."/>
            <person name="Antoshechkin I."/>
            <person name="Mortazavi A."/>
            <person name="Wong G."/>
            <person name="Sternberg P.W."/>
        </authorList>
    </citation>
    <scope>NUCLEOTIDE SEQUENCE [LARGE SCALE GENOMIC DNA]</scope>
    <source>
        <strain evidence="2">MT8872</strain>
    </source>
</reference>
<evidence type="ECO:0000313" key="3">
    <source>
        <dbReference type="WBParaSite" id="Pan_g6070.t1"/>
    </source>
</evidence>
<evidence type="ECO:0000313" key="2">
    <source>
        <dbReference type="Proteomes" id="UP000492821"/>
    </source>
</evidence>
<keyword evidence="2" id="KW-1185">Reference proteome</keyword>
<reference evidence="3" key="2">
    <citation type="submission" date="2020-10" db="UniProtKB">
        <authorList>
            <consortium name="WormBaseParasite"/>
        </authorList>
    </citation>
    <scope>IDENTIFICATION</scope>
</reference>
<feature type="signal peptide" evidence="1">
    <location>
        <begin position="1"/>
        <end position="19"/>
    </location>
</feature>
<keyword evidence="1" id="KW-0732">Signal</keyword>
<dbReference type="AlphaFoldDB" id="A0A7E4W1B8"/>
<accession>A0A7E4W1B8</accession>
<organism evidence="2 3">
    <name type="scientific">Panagrellus redivivus</name>
    <name type="common">Microworm</name>
    <dbReference type="NCBI Taxonomy" id="6233"/>
    <lineage>
        <taxon>Eukaryota</taxon>
        <taxon>Metazoa</taxon>
        <taxon>Ecdysozoa</taxon>
        <taxon>Nematoda</taxon>
        <taxon>Chromadorea</taxon>
        <taxon>Rhabditida</taxon>
        <taxon>Tylenchina</taxon>
        <taxon>Panagrolaimomorpha</taxon>
        <taxon>Panagrolaimoidea</taxon>
        <taxon>Panagrolaimidae</taxon>
        <taxon>Panagrellus</taxon>
    </lineage>
</organism>
<proteinExistence type="predicted"/>
<evidence type="ECO:0000256" key="1">
    <source>
        <dbReference type="SAM" id="SignalP"/>
    </source>
</evidence>
<name>A0A7E4W1B8_PANRE</name>
<dbReference type="Proteomes" id="UP000492821">
    <property type="component" value="Unassembled WGS sequence"/>
</dbReference>
<protein>
    <submittedName>
        <fullName evidence="3">Uncharacterized protein</fullName>
    </submittedName>
</protein>
<feature type="chain" id="PRO_5028912807" evidence="1">
    <location>
        <begin position="20"/>
        <end position="241"/>
    </location>
</feature>